<dbReference type="EMBL" id="CM026426">
    <property type="protein sequence ID" value="KAG0571527.1"/>
    <property type="molecule type" value="Genomic_DNA"/>
</dbReference>
<organism evidence="1 2">
    <name type="scientific">Ceratodon purpureus</name>
    <name type="common">Fire moss</name>
    <name type="synonym">Dicranum purpureum</name>
    <dbReference type="NCBI Taxonomy" id="3225"/>
    <lineage>
        <taxon>Eukaryota</taxon>
        <taxon>Viridiplantae</taxon>
        <taxon>Streptophyta</taxon>
        <taxon>Embryophyta</taxon>
        <taxon>Bryophyta</taxon>
        <taxon>Bryophytina</taxon>
        <taxon>Bryopsida</taxon>
        <taxon>Dicranidae</taxon>
        <taxon>Pseudoditrichales</taxon>
        <taxon>Ditrichaceae</taxon>
        <taxon>Ceratodon</taxon>
    </lineage>
</organism>
<gene>
    <name evidence="1" type="ORF">KC19_VG019000</name>
</gene>
<proteinExistence type="predicted"/>
<reference evidence="1" key="1">
    <citation type="submission" date="2020-06" db="EMBL/GenBank/DDBJ databases">
        <title>WGS assembly of Ceratodon purpureus strain R40.</title>
        <authorList>
            <person name="Carey S.B."/>
            <person name="Jenkins J."/>
            <person name="Shu S."/>
            <person name="Lovell J.T."/>
            <person name="Sreedasyam A."/>
            <person name="Maumus F."/>
            <person name="Tiley G.P."/>
            <person name="Fernandez-Pozo N."/>
            <person name="Barry K."/>
            <person name="Chen C."/>
            <person name="Wang M."/>
            <person name="Lipzen A."/>
            <person name="Daum C."/>
            <person name="Saski C.A."/>
            <person name="Payton A.C."/>
            <person name="Mcbreen J.C."/>
            <person name="Conrad R.E."/>
            <person name="Kollar L.M."/>
            <person name="Olsson S."/>
            <person name="Huttunen S."/>
            <person name="Landis J.B."/>
            <person name="Wickett N.J."/>
            <person name="Johnson M.G."/>
            <person name="Rensing S.A."/>
            <person name="Grimwood J."/>
            <person name="Schmutz J."/>
            <person name="Mcdaniel S.F."/>
        </authorList>
    </citation>
    <scope>NUCLEOTIDE SEQUENCE</scope>
    <source>
        <strain evidence="1">R40</strain>
    </source>
</reference>
<sequence length="84" mass="8700">MRPPASAPGYTRTAIPTAITHLLSAATPPAPAPARSLPRPVFGARLSCHLARRVSPPTPRAQAANTALLPGIRSLLLSTTTSQL</sequence>
<accession>A0A8T0HL48</accession>
<comment type="caution">
    <text evidence="1">The sequence shown here is derived from an EMBL/GenBank/DDBJ whole genome shotgun (WGS) entry which is preliminary data.</text>
</comment>
<evidence type="ECO:0000313" key="1">
    <source>
        <dbReference type="EMBL" id="KAG0571527.1"/>
    </source>
</evidence>
<protein>
    <submittedName>
        <fullName evidence="1">Uncharacterized protein</fullName>
    </submittedName>
</protein>
<dbReference type="AlphaFoldDB" id="A0A8T0HL48"/>
<feature type="non-terminal residue" evidence="1">
    <location>
        <position position="84"/>
    </location>
</feature>
<keyword evidence="2" id="KW-1185">Reference proteome</keyword>
<evidence type="ECO:0000313" key="2">
    <source>
        <dbReference type="Proteomes" id="UP000822688"/>
    </source>
</evidence>
<name>A0A8T0HL48_CERPU</name>
<dbReference type="Proteomes" id="UP000822688">
    <property type="component" value="Chromosome V"/>
</dbReference>